<name>A0A4Y2F1U5_ARAVE</name>
<protein>
    <submittedName>
        <fullName evidence="1">Uncharacterized protein</fullName>
    </submittedName>
</protein>
<keyword evidence="2" id="KW-1185">Reference proteome</keyword>
<accession>A0A4Y2F1U5</accession>
<organism evidence="1 2">
    <name type="scientific">Araneus ventricosus</name>
    <name type="common">Orbweaver spider</name>
    <name type="synonym">Epeira ventricosa</name>
    <dbReference type="NCBI Taxonomy" id="182803"/>
    <lineage>
        <taxon>Eukaryota</taxon>
        <taxon>Metazoa</taxon>
        <taxon>Ecdysozoa</taxon>
        <taxon>Arthropoda</taxon>
        <taxon>Chelicerata</taxon>
        <taxon>Arachnida</taxon>
        <taxon>Araneae</taxon>
        <taxon>Araneomorphae</taxon>
        <taxon>Entelegynae</taxon>
        <taxon>Araneoidea</taxon>
        <taxon>Araneidae</taxon>
        <taxon>Araneus</taxon>
    </lineage>
</organism>
<dbReference type="EMBL" id="BGPR01172050">
    <property type="protein sequence ID" value="GBM34296.1"/>
    <property type="molecule type" value="Genomic_DNA"/>
</dbReference>
<evidence type="ECO:0000313" key="2">
    <source>
        <dbReference type="Proteomes" id="UP000499080"/>
    </source>
</evidence>
<evidence type="ECO:0000313" key="1">
    <source>
        <dbReference type="EMBL" id="GBM34296.1"/>
    </source>
</evidence>
<dbReference type="OrthoDB" id="6462750at2759"/>
<sequence>MWRQRPCFVYVQFTPSSKRFANSSSKKYITPLSGFKQSPFPHSRNTANARNFSPHCATSSTSIVSCRSSNLTSTTRPVATSTNESHNINCVKTNSNTRDLIPDIINKITEVQDLCDPCSDITVIQQSCVPDDSVIQPCTDGEFLVVDHAIRTIG</sequence>
<proteinExistence type="predicted"/>
<comment type="caution">
    <text evidence="1">The sequence shown here is derived from an EMBL/GenBank/DDBJ whole genome shotgun (WGS) entry which is preliminary data.</text>
</comment>
<dbReference type="Proteomes" id="UP000499080">
    <property type="component" value="Unassembled WGS sequence"/>
</dbReference>
<gene>
    <name evidence="1" type="ORF">AVEN_269159_1</name>
</gene>
<reference evidence="1 2" key="1">
    <citation type="journal article" date="2019" name="Sci. Rep.">
        <title>Orb-weaving spider Araneus ventricosus genome elucidates the spidroin gene catalogue.</title>
        <authorList>
            <person name="Kono N."/>
            <person name="Nakamura H."/>
            <person name="Ohtoshi R."/>
            <person name="Moran D.A.P."/>
            <person name="Shinohara A."/>
            <person name="Yoshida Y."/>
            <person name="Fujiwara M."/>
            <person name="Mori M."/>
            <person name="Tomita M."/>
            <person name="Arakawa K."/>
        </authorList>
    </citation>
    <scope>NUCLEOTIDE SEQUENCE [LARGE SCALE GENOMIC DNA]</scope>
</reference>
<dbReference type="AlphaFoldDB" id="A0A4Y2F1U5"/>